<comment type="pathway">
    <text evidence="1">Cofactor biosynthesis; adenosylcobalamin biosynthesis.</text>
</comment>
<dbReference type="UniPathway" id="UPA00148"/>
<keyword evidence="3 4" id="KW-0560">Oxidoreductase</keyword>
<comment type="caution">
    <text evidence="4">The sequence shown here is derived from an EMBL/GenBank/DDBJ whole genome shotgun (WGS) entry which is preliminary data.</text>
</comment>
<evidence type="ECO:0000256" key="3">
    <source>
        <dbReference type="ARBA" id="ARBA00023002"/>
    </source>
</evidence>
<sequence length="250" mass="26696">MILVLAGTSDGRLIVQTLAEKGKEVLACAATPYGAALLEGCGAAEVSGRRLSGEEIGRLIDDKNVDLLVDATHPYAQEISSLALKVCREKNIRYIRYQRPPSRVLESPLLHYAGSYESAAQKAAALGRVIFLATGSKTLGIFVAEAQRRGCRVIVRLLPDPKELDKCFQLGLTPADVVAMQGPFSQELNAALLRHYKAEVLVTKDGGTPGGMEEKLNAALETGIPVVIVERPDVLSGAVGSVGDLMKMID</sequence>
<dbReference type="EC" id="1.3.1.54" evidence="4"/>
<keyword evidence="5" id="KW-1185">Reference proteome</keyword>
<reference evidence="4 5" key="1">
    <citation type="journal article" date="2018" name="Environ. Microbiol.">
        <title>Novel energy conservation strategies and behaviour of Pelotomaculum schinkii driving syntrophic propionate catabolism.</title>
        <authorList>
            <person name="Hidalgo-Ahumada C.A.P."/>
            <person name="Nobu M.K."/>
            <person name="Narihiro T."/>
            <person name="Tamaki H."/>
            <person name="Liu W.T."/>
            <person name="Kamagata Y."/>
            <person name="Stams A.J.M."/>
            <person name="Imachi H."/>
            <person name="Sousa D.Z."/>
        </authorList>
    </citation>
    <scope>NUCLEOTIDE SEQUENCE [LARGE SCALE GENOMIC DNA]</scope>
    <source>
        <strain evidence="4 5">HH</strain>
    </source>
</reference>
<dbReference type="InterPro" id="IPR003723">
    <property type="entry name" value="Precorrin-6x_reduct"/>
</dbReference>
<organism evidence="4 5">
    <name type="scientific">Pelotomaculum schinkii</name>
    <dbReference type="NCBI Taxonomy" id="78350"/>
    <lineage>
        <taxon>Bacteria</taxon>
        <taxon>Bacillati</taxon>
        <taxon>Bacillota</taxon>
        <taxon>Clostridia</taxon>
        <taxon>Eubacteriales</taxon>
        <taxon>Desulfotomaculaceae</taxon>
        <taxon>Pelotomaculum</taxon>
    </lineage>
</organism>
<dbReference type="Pfam" id="PF02571">
    <property type="entry name" value="CbiJ"/>
    <property type="match status" value="1"/>
</dbReference>
<dbReference type="RefSeq" id="WP_134217482.1">
    <property type="nucleotide sequence ID" value="NZ_QFGA01000001.1"/>
</dbReference>
<dbReference type="EMBL" id="QFGA01000001">
    <property type="protein sequence ID" value="TEB06953.1"/>
    <property type="molecule type" value="Genomic_DNA"/>
</dbReference>
<keyword evidence="2" id="KW-0169">Cobalamin biosynthesis</keyword>
<dbReference type="GO" id="GO:0016994">
    <property type="term" value="F:precorrin-6A reductase activity"/>
    <property type="evidence" value="ECO:0007669"/>
    <property type="project" value="UniProtKB-EC"/>
</dbReference>
<dbReference type="PANTHER" id="PTHR36925:SF1">
    <property type="entry name" value="COBALT-PRECORRIN-6A REDUCTASE"/>
    <property type="match status" value="1"/>
</dbReference>
<dbReference type="PANTHER" id="PTHR36925">
    <property type="entry name" value="COBALT-PRECORRIN-6A REDUCTASE"/>
    <property type="match status" value="1"/>
</dbReference>
<dbReference type="GO" id="GO:0009236">
    <property type="term" value="P:cobalamin biosynthetic process"/>
    <property type="evidence" value="ECO:0007669"/>
    <property type="project" value="UniProtKB-UniPathway"/>
</dbReference>
<evidence type="ECO:0000313" key="5">
    <source>
        <dbReference type="Proteomes" id="UP000298324"/>
    </source>
</evidence>
<evidence type="ECO:0000313" key="4">
    <source>
        <dbReference type="EMBL" id="TEB06953.1"/>
    </source>
</evidence>
<proteinExistence type="predicted"/>
<dbReference type="NCBIfam" id="TIGR00715">
    <property type="entry name" value="precor6x_red"/>
    <property type="match status" value="1"/>
</dbReference>
<accession>A0A4Y7RDV5</accession>
<name>A0A4Y7RDV5_9FIRM</name>
<gene>
    <name evidence="4" type="primary">cobK</name>
    <name evidence="4" type="ORF">Psch_00488</name>
</gene>
<evidence type="ECO:0000256" key="1">
    <source>
        <dbReference type="ARBA" id="ARBA00004953"/>
    </source>
</evidence>
<dbReference type="AlphaFoldDB" id="A0A4Y7RDV5"/>
<dbReference type="PROSITE" id="PS51014">
    <property type="entry name" value="COBK_CBIJ"/>
    <property type="match status" value="1"/>
</dbReference>
<protein>
    <submittedName>
        <fullName evidence="4">Precorrin-6A reductase</fullName>
        <ecNumber evidence="4">1.3.1.54</ecNumber>
    </submittedName>
</protein>
<evidence type="ECO:0000256" key="2">
    <source>
        <dbReference type="ARBA" id="ARBA00022573"/>
    </source>
</evidence>
<dbReference type="Proteomes" id="UP000298324">
    <property type="component" value="Unassembled WGS sequence"/>
</dbReference>